<comment type="caution">
    <text evidence="1">The sequence shown here is derived from an EMBL/GenBank/DDBJ whole genome shotgun (WGS) entry which is preliminary data.</text>
</comment>
<dbReference type="Proteomes" id="UP000824088">
    <property type="component" value="Unassembled WGS sequence"/>
</dbReference>
<evidence type="ECO:0000313" key="2">
    <source>
        <dbReference type="Proteomes" id="UP000824088"/>
    </source>
</evidence>
<reference evidence="1" key="1">
    <citation type="submission" date="2020-10" db="EMBL/GenBank/DDBJ databases">
        <authorList>
            <person name="Gilroy R."/>
        </authorList>
    </citation>
    <scope>NUCLEOTIDE SEQUENCE</scope>
    <source>
        <strain evidence="1">1063</strain>
    </source>
</reference>
<sequence length="119" mass="12653">MAIIRRFSTIRQGGIVFTGNTAGLSPVNATGGQIAGSIAVFTSLNTALQVAGYPAVTDVTEYSVIPYYSPQYACTPCSPCCRRCEAVVLPAPPANVCECTPFARANFGSCRRVCCRCRF</sequence>
<proteinExistence type="predicted"/>
<dbReference type="AlphaFoldDB" id="A0A9D1HSM7"/>
<reference evidence="1" key="2">
    <citation type="journal article" date="2021" name="PeerJ">
        <title>Extensive microbial diversity within the chicken gut microbiome revealed by metagenomics and culture.</title>
        <authorList>
            <person name="Gilroy R."/>
            <person name="Ravi A."/>
            <person name="Getino M."/>
            <person name="Pursley I."/>
            <person name="Horton D.L."/>
            <person name="Alikhan N.F."/>
            <person name="Baker D."/>
            <person name="Gharbi K."/>
            <person name="Hall N."/>
            <person name="Watson M."/>
            <person name="Adriaenssens E.M."/>
            <person name="Foster-Nyarko E."/>
            <person name="Jarju S."/>
            <person name="Secka A."/>
            <person name="Antonio M."/>
            <person name="Oren A."/>
            <person name="Chaudhuri R.R."/>
            <person name="La Ragione R."/>
            <person name="Hildebrand F."/>
            <person name="Pallen M.J."/>
        </authorList>
    </citation>
    <scope>NUCLEOTIDE SEQUENCE</scope>
    <source>
        <strain evidence="1">1063</strain>
    </source>
</reference>
<evidence type="ECO:0000313" key="1">
    <source>
        <dbReference type="EMBL" id="HIU21838.1"/>
    </source>
</evidence>
<gene>
    <name evidence="1" type="ORF">IAD51_06405</name>
</gene>
<organism evidence="1 2">
    <name type="scientific">Candidatus Limadaptatus stercorigallinarum</name>
    <dbReference type="NCBI Taxonomy" id="2840845"/>
    <lineage>
        <taxon>Bacteria</taxon>
        <taxon>Bacillati</taxon>
        <taxon>Bacillota</taxon>
        <taxon>Clostridia</taxon>
        <taxon>Eubacteriales</taxon>
        <taxon>Candidatus Limadaptatus</taxon>
    </lineage>
</organism>
<protein>
    <submittedName>
        <fullName evidence="1">Uncharacterized protein</fullName>
    </submittedName>
</protein>
<dbReference type="EMBL" id="DVMN01000115">
    <property type="protein sequence ID" value="HIU21838.1"/>
    <property type="molecule type" value="Genomic_DNA"/>
</dbReference>
<name>A0A9D1HSM7_9FIRM</name>
<accession>A0A9D1HSM7</accession>